<dbReference type="EC" id="1.8.1.8" evidence="10"/>
<feature type="transmembrane region" description="Helical" evidence="6">
    <location>
        <begin position="472"/>
        <end position="489"/>
    </location>
</feature>
<feature type="transmembrane region" description="Helical" evidence="6">
    <location>
        <begin position="399"/>
        <end position="419"/>
    </location>
</feature>
<evidence type="ECO:0000313" key="10">
    <source>
        <dbReference type="EMBL" id="MBB6050995.1"/>
    </source>
</evidence>
<feature type="transmembrane region" description="Helical" evidence="6">
    <location>
        <begin position="286"/>
        <end position="306"/>
    </location>
</feature>
<evidence type="ECO:0000259" key="9">
    <source>
        <dbReference type="Pfam" id="PF11412"/>
    </source>
</evidence>
<sequence length="642" mass="68481">MRRLLALFVLAAVAVGSAFATPTKPTLFATVAPSPARAGEFITVLVTAKLAPKMHIYALDANPDLFTATELKVEGKGLTALGKPGESKPEPFYSAPDKATVGVHANEATFSQNLSLAKDTSAGNLPLKVTLRYQVCDDTGCLPPTTEEVKLAPLTVEAGTARPEFSKPPFAKPEGVASPSEPGEAKSKSPSDAAPTNLLTFILTAFGAGLLALITPCVFPMIPVTFAYFTKVATAKDDDPTVVNKTIFRLAVLYCLGIVVSFVVFGLITALTVGAAGATRFAANPIVNVGFGLIFIGFGLALLEVFELKLPSSVQQLTGAGRKTGGYLGVFLLGLTFVIASFTCAAPFVGTVMVLAAKGGEPMLAVLGMALFATALALPFFLLALFPSLLKKLPKSGDWLTTIKGVMGFLELAAAVKFFSNADLVWNWNLLTVPLCLALYGLALLGCGLWLLGKLYVGFNTPQDKPTIARRVWAGLFIAAALYCVYGVSGRPTHPLLSGFLPPADHTGFGVRKGENELEWERDFEKAKSLAKASGKRVIIDFTGHTCTNCRDVETRVFPEVAVKTELEKYIRVRLYTDRDGGKYATPEEGSRNADLAMTYFDAIVNPLYAVVDADGKLIAKTDYNLAKDPTRMAEWLKNGHS</sequence>
<feature type="transmembrane region" description="Helical" evidence="6">
    <location>
        <begin position="363"/>
        <end position="387"/>
    </location>
</feature>
<keyword evidence="10" id="KW-0560">Oxidoreductase</keyword>
<keyword evidence="2 6" id="KW-0812">Transmembrane</keyword>
<evidence type="ECO:0000256" key="6">
    <source>
        <dbReference type="SAM" id="Phobius"/>
    </source>
</evidence>
<name>A0A7W9SRA1_ARMRO</name>
<dbReference type="Gene3D" id="3.40.30.10">
    <property type="entry name" value="Glutaredoxin"/>
    <property type="match status" value="1"/>
</dbReference>
<dbReference type="Pfam" id="PF11412">
    <property type="entry name" value="DsbD_N"/>
    <property type="match status" value="1"/>
</dbReference>
<dbReference type="GO" id="GO:0045454">
    <property type="term" value="P:cell redox homeostasis"/>
    <property type="evidence" value="ECO:0007669"/>
    <property type="project" value="TreeGrafter"/>
</dbReference>
<dbReference type="PANTHER" id="PTHR32234:SF0">
    <property type="entry name" value="THIOL:DISULFIDE INTERCHANGE PROTEIN DSBD"/>
    <property type="match status" value="1"/>
</dbReference>
<dbReference type="GO" id="GO:0017004">
    <property type="term" value="P:cytochrome complex assembly"/>
    <property type="evidence" value="ECO:0007669"/>
    <property type="project" value="InterPro"/>
</dbReference>
<dbReference type="Proteomes" id="UP000520814">
    <property type="component" value="Unassembled WGS sequence"/>
</dbReference>
<evidence type="ECO:0000256" key="3">
    <source>
        <dbReference type="ARBA" id="ARBA00022989"/>
    </source>
</evidence>
<dbReference type="InterPro" id="IPR036929">
    <property type="entry name" value="DsbDN_sf"/>
</dbReference>
<feature type="domain" description="Thiol:disulfide interchange protein DsbD N-terminal" evidence="9">
    <location>
        <begin position="38"/>
        <end position="152"/>
    </location>
</feature>
<dbReference type="RefSeq" id="WP_184196979.1">
    <property type="nucleotide sequence ID" value="NZ_JACHGW010000002.1"/>
</dbReference>
<keyword evidence="7" id="KW-0732">Signal</keyword>
<dbReference type="Pfam" id="PF02683">
    <property type="entry name" value="DsbD_TM"/>
    <property type="match status" value="1"/>
</dbReference>
<feature type="transmembrane region" description="Helical" evidence="6">
    <location>
        <begin position="327"/>
        <end position="357"/>
    </location>
</feature>
<feature type="transmembrane region" description="Helical" evidence="6">
    <location>
        <begin position="198"/>
        <end position="229"/>
    </location>
</feature>
<accession>A0A7W9SRA1</accession>
<keyword evidence="3 6" id="KW-1133">Transmembrane helix</keyword>
<dbReference type="Gene3D" id="2.60.40.1250">
    <property type="entry name" value="Thiol:disulfide interchange protein DsbD, N-terminal domain"/>
    <property type="match status" value="1"/>
</dbReference>
<keyword evidence="4 6" id="KW-0472">Membrane</keyword>
<evidence type="ECO:0000256" key="2">
    <source>
        <dbReference type="ARBA" id="ARBA00022692"/>
    </source>
</evidence>
<dbReference type="SUPFAM" id="SSF52833">
    <property type="entry name" value="Thioredoxin-like"/>
    <property type="match status" value="1"/>
</dbReference>
<feature type="chain" id="PRO_5030759245" evidence="7">
    <location>
        <begin position="21"/>
        <end position="642"/>
    </location>
</feature>
<dbReference type="InterPro" id="IPR036249">
    <property type="entry name" value="Thioredoxin-like_sf"/>
</dbReference>
<dbReference type="InterPro" id="IPR028250">
    <property type="entry name" value="DsbDN"/>
</dbReference>
<protein>
    <submittedName>
        <fullName evidence="10">Thiol:disulfide interchange protein DsbD</fullName>
        <ecNumber evidence="10">1.8.1.8</ecNumber>
    </submittedName>
</protein>
<evidence type="ECO:0000256" key="5">
    <source>
        <dbReference type="SAM" id="MobiDB-lite"/>
    </source>
</evidence>
<comment type="subcellular location">
    <subcellularLocation>
        <location evidence="1">Membrane</location>
        <topology evidence="1">Multi-pass membrane protein</topology>
    </subcellularLocation>
</comment>
<dbReference type="AlphaFoldDB" id="A0A7W9SRA1"/>
<comment type="caution">
    <text evidence="10">The sequence shown here is derived from an EMBL/GenBank/DDBJ whole genome shotgun (WGS) entry which is preliminary data.</text>
</comment>
<feature type="signal peptide" evidence="7">
    <location>
        <begin position="1"/>
        <end position="20"/>
    </location>
</feature>
<dbReference type="GO" id="GO:0047134">
    <property type="term" value="F:protein-disulfide reductase [NAD(P)H] activity"/>
    <property type="evidence" value="ECO:0007669"/>
    <property type="project" value="UniProtKB-EC"/>
</dbReference>
<evidence type="ECO:0000313" key="11">
    <source>
        <dbReference type="Proteomes" id="UP000520814"/>
    </source>
</evidence>
<dbReference type="GO" id="GO:0016020">
    <property type="term" value="C:membrane"/>
    <property type="evidence" value="ECO:0007669"/>
    <property type="project" value="UniProtKB-SubCell"/>
</dbReference>
<keyword evidence="11" id="KW-1185">Reference proteome</keyword>
<feature type="region of interest" description="Disordered" evidence="5">
    <location>
        <begin position="162"/>
        <end position="192"/>
    </location>
</feature>
<dbReference type="InterPro" id="IPR003834">
    <property type="entry name" value="Cyt_c_assmbl_TM_dom"/>
</dbReference>
<dbReference type="Pfam" id="PF13899">
    <property type="entry name" value="Thioredoxin_7"/>
    <property type="match status" value="1"/>
</dbReference>
<reference evidence="10 11" key="1">
    <citation type="submission" date="2020-08" db="EMBL/GenBank/DDBJ databases">
        <title>Genomic Encyclopedia of Type Strains, Phase IV (KMG-IV): sequencing the most valuable type-strain genomes for metagenomic binning, comparative biology and taxonomic classification.</title>
        <authorList>
            <person name="Goeker M."/>
        </authorList>
    </citation>
    <scope>NUCLEOTIDE SEQUENCE [LARGE SCALE GENOMIC DNA]</scope>
    <source>
        <strain evidence="10 11">DSM 23562</strain>
    </source>
</reference>
<evidence type="ECO:0000256" key="4">
    <source>
        <dbReference type="ARBA" id="ARBA00023136"/>
    </source>
</evidence>
<dbReference type="EMBL" id="JACHGW010000002">
    <property type="protein sequence ID" value="MBB6050995.1"/>
    <property type="molecule type" value="Genomic_DNA"/>
</dbReference>
<feature type="domain" description="Cytochrome C biogenesis protein transmembrane" evidence="8">
    <location>
        <begin position="200"/>
        <end position="419"/>
    </location>
</feature>
<evidence type="ECO:0000256" key="1">
    <source>
        <dbReference type="ARBA" id="ARBA00004141"/>
    </source>
</evidence>
<gene>
    <name evidence="10" type="ORF">HNQ39_002786</name>
</gene>
<feature type="transmembrane region" description="Helical" evidence="6">
    <location>
        <begin position="250"/>
        <end position="274"/>
    </location>
</feature>
<evidence type="ECO:0000259" key="8">
    <source>
        <dbReference type="Pfam" id="PF02683"/>
    </source>
</evidence>
<feature type="transmembrane region" description="Helical" evidence="6">
    <location>
        <begin position="431"/>
        <end position="452"/>
    </location>
</feature>
<proteinExistence type="predicted"/>
<organism evidence="10 11">
    <name type="scientific">Armatimonas rosea</name>
    <dbReference type="NCBI Taxonomy" id="685828"/>
    <lineage>
        <taxon>Bacteria</taxon>
        <taxon>Bacillati</taxon>
        <taxon>Armatimonadota</taxon>
        <taxon>Armatimonadia</taxon>
        <taxon>Armatimonadales</taxon>
        <taxon>Armatimonadaceae</taxon>
        <taxon>Armatimonas</taxon>
    </lineage>
</organism>
<dbReference type="PANTHER" id="PTHR32234">
    <property type="entry name" value="THIOL:DISULFIDE INTERCHANGE PROTEIN DSBD"/>
    <property type="match status" value="1"/>
</dbReference>
<evidence type="ECO:0000256" key="7">
    <source>
        <dbReference type="SAM" id="SignalP"/>
    </source>
</evidence>